<evidence type="ECO:0000256" key="5">
    <source>
        <dbReference type="ARBA" id="ARBA00023125"/>
    </source>
</evidence>
<keyword evidence="12" id="KW-1185">Reference proteome</keyword>
<dbReference type="InterPro" id="IPR013758">
    <property type="entry name" value="Topo_IIA_A/C_ab"/>
</dbReference>
<dbReference type="InterPro" id="IPR013757">
    <property type="entry name" value="Topo_IIA_A_a_sf"/>
</dbReference>
<feature type="coiled-coil region" evidence="8">
    <location>
        <begin position="193"/>
        <end position="220"/>
    </location>
</feature>
<dbReference type="GO" id="GO:0003677">
    <property type="term" value="F:DNA binding"/>
    <property type="evidence" value="ECO:0007669"/>
    <property type="project" value="UniProtKB-UniRule"/>
</dbReference>
<dbReference type="PROSITE" id="PS52040">
    <property type="entry name" value="TOPO_IIA"/>
    <property type="match status" value="1"/>
</dbReference>
<feature type="domain" description="Topo IIA-type catalytic" evidence="10">
    <location>
        <begin position="1"/>
        <end position="242"/>
    </location>
</feature>
<comment type="similarity">
    <text evidence="2">Belongs to the type II topoisomerase GyrA/ParC subunit family.</text>
</comment>
<evidence type="ECO:0000256" key="6">
    <source>
        <dbReference type="ARBA" id="ARBA00023235"/>
    </source>
</evidence>
<evidence type="ECO:0000256" key="3">
    <source>
        <dbReference type="ARBA" id="ARBA00012895"/>
    </source>
</evidence>
<dbReference type="Gene3D" id="2.120.10.90">
    <property type="entry name" value="DNA gyrase/topoisomerase IV, subunit A, C-terminal"/>
    <property type="match status" value="1"/>
</dbReference>
<proteinExistence type="inferred from homology"/>
<evidence type="ECO:0000256" key="7">
    <source>
        <dbReference type="PROSITE-ProRule" id="PRU01384"/>
    </source>
</evidence>
<dbReference type="Gene3D" id="1.10.268.10">
    <property type="entry name" value="Topoisomerase, domain 3"/>
    <property type="match status" value="1"/>
</dbReference>
<comment type="catalytic activity">
    <reaction evidence="1">
        <text>ATP-dependent breakage, passage and rejoining of double-stranded DNA.</text>
        <dbReference type="EC" id="5.6.2.2"/>
    </reaction>
</comment>
<reference evidence="11 12" key="1">
    <citation type="submission" date="2019-07" db="EMBL/GenBank/DDBJ databases">
        <title>De Novo Assembly of kiwifruit Actinidia rufa.</title>
        <authorList>
            <person name="Sugita-Konishi S."/>
            <person name="Sato K."/>
            <person name="Mori E."/>
            <person name="Abe Y."/>
            <person name="Kisaki G."/>
            <person name="Hamano K."/>
            <person name="Suezawa K."/>
            <person name="Otani M."/>
            <person name="Fukuda T."/>
            <person name="Manabe T."/>
            <person name="Gomi K."/>
            <person name="Tabuchi M."/>
            <person name="Akimitsu K."/>
            <person name="Kataoka I."/>
        </authorList>
    </citation>
    <scope>NUCLEOTIDE SEQUENCE [LARGE SCALE GENOMIC DNA]</scope>
    <source>
        <strain evidence="12">cv. Fuchu</strain>
    </source>
</reference>
<keyword evidence="6" id="KW-0413">Isomerase</keyword>
<dbReference type="SMART" id="SM00434">
    <property type="entry name" value="TOP4c"/>
    <property type="match status" value="1"/>
</dbReference>
<dbReference type="InterPro" id="IPR050220">
    <property type="entry name" value="Type_II_DNA_Topoisomerases"/>
</dbReference>
<evidence type="ECO:0000259" key="10">
    <source>
        <dbReference type="PROSITE" id="PS52040"/>
    </source>
</evidence>
<sequence>MVSHLSHCNCTISGQVEAKVTLLFVLISLSLSLQSLEGISDIRDESDRSGMRIVIELKRGSDPSIALNNLYRLTALQSSFSCNMVGILNGKPQLMGLKELLQAIERRANFQLSQAQDRNHIVEGIVVGLDNLDEVIAVIRNASSNASASAALRKEFNLSEKQAEALLDISLRRLTLLERNKFVAESKSLMELISKLQDLLSSKRQILQLIEQEAIELKNKFPTPRLSFLEDTDSGQLEEIDVISNDEMLLALSEKGYVKRMKPDTFNLQNRGTIGKSVGKLRVNDTMSDFLSCHAHDHVLYFSDRGTVYSARAYKIPECTRAAAGTPLVQILSLSDHERITSIIPVNEFCGDQYLLMLTAKGYIKKVPGDELKWVRRCTNDDLVAMASHNGMVILTSCEIIRALGRNTRGSIAMRLKEGDKMACMDIMPRIMWKELEKVSDANQGRGRRMRGPWLLFVSESGFGKRVPLSSFRMSPLNRVGLKGYKFSSEDCLAAVFVVGFSLADDGESDEEVVLLSQSGTVNRIKVRDVSIQSRYARGVILMRLEYAGKIQSASLISASESETEEEEVEAVPEVLNKAVV</sequence>
<feature type="signal peptide" evidence="9">
    <location>
        <begin position="1"/>
        <end position="38"/>
    </location>
</feature>
<dbReference type="Gene3D" id="3.30.1360.40">
    <property type="match status" value="1"/>
</dbReference>
<gene>
    <name evidence="11" type="ORF">Acr_11g0003630</name>
</gene>
<dbReference type="SUPFAM" id="SSF56719">
    <property type="entry name" value="Type II DNA topoisomerase"/>
    <property type="match status" value="1"/>
</dbReference>
<dbReference type="EC" id="5.6.2.2" evidence="3"/>
<dbReference type="Pfam" id="PF00521">
    <property type="entry name" value="DNA_topoisoIV"/>
    <property type="match status" value="1"/>
</dbReference>
<keyword evidence="4" id="KW-0799">Topoisomerase</keyword>
<dbReference type="GO" id="GO:0005737">
    <property type="term" value="C:cytoplasm"/>
    <property type="evidence" value="ECO:0007669"/>
    <property type="project" value="TreeGrafter"/>
</dbReference>
<dbReference type="GO" id="GO:0005524">
    <property type="term" value="F:ATP binding"/>
    <property type="evidence" value="ECO:0007669"/>
    <property type="project" value="InterPro"/>
</dbReference>
<evidence type="ECO:0000313" key="11">
    <source>
        <dbReference type="EMBL" id="GFY96057.1"/>
    </source>
</evidence>
<dbReference type="AlphaFoldDB" id="A0A7J0FDQ6"/>
<dbReference type="InterPro" id="IPR035516">
    <property type="entry name" value="Gyrase/topoIV_suA_C"/>
</dbReference>
<evidence type="ECO:0000256" key="4">
    <source>
        <dbReference type="ARBA" id="ARBA00023029"/>
    </source>
</evidence>
<accession>A0A7J0FDQ6</accession>
<evidence type="ECO:0000313" key="12">
    <source>
        <dbReference type="Proteomes" id="UP000585474"/>
    </source>
</evidence>
<keyword evidence="8" id="KW-0175">Coiled coil</keyword>
<dbReference type="Pfam" id="PF03989">
    <property type="entry name" value="DNA_gyraseA_C"/>
    <property type="match status" value="6"/>
</dbReference>
<evidence type="ECO:0000256" key="8">
    <source>
        <dbReference type="SAM" id="Coils"/>
    </source>
</evidence>
<feature type="chain" id="PRO_5029586496" description="DNA topoisomerase (ATP-hydrolyzing)" evidence="9">
    <location>
        <begin position="39"/>
        <end position="581"/>
    </location>
</feature>
<keyword evidence="9" id="KW-0732">Signal</keyword>
<name>A0A7J0FDQ6_9ERIC</name>
<evidence type="ECO:0000256" key="1">
    <source>
        <dbReference type="ARBA" id="ARBA00000185"/>
    </source>
</evidence>
<evidence type="ECO:0000256" key="2">
    <source>
        <dbReference type="ARBA" id="ARBA00008263"/>
    </source>
</evidence>
<evidence type="ECO:0000256" key="9">
    <source>
        <dbReference type="SAM" id="SignalP"/>
    </source>
</evidence>
<dbReference type="EMBL" id="BJWL01000011">
    <property type="protein sequence ID" value="GFY96057.1"/>
    <property type="molecule type" value="Genomic_DNA"/>
</dbReference>
<dbReference type="InterPro" id="IPR013760">
    <property type="entry name" value="Topo_IIA-like_dom_sf"/>
</dbReference>
<dbReference type="Proteomes" id="UP000585474">
    <property type="component" value="Unassembled WGS sequence"/>
</dbReference>
<dbReference type="GO" id="GO:0003918">
    <property type="term" value="F:DNA topoisomerase type II (double strand cut, ATP-hydrolyzing) activity"/>
    <property type="evidence" value="ECO:0007669"/>
    <property type="project" value="UniProtKB-EC"/>
</dbReference>
<dbReference type="FunFam" id="1.10.268.10:FF:000001">
    <property type="entry name" value="DNA gyrase subunit A"/>
    <property type="match status" value="1"/>
</dbReference>
<dbReference type="PANTHER" id="PTHR43493:SF5">
    <property type="entry name" value="DNA GYRASE SUBUNIT A, CHLOROPLASTIC_MITOCHONDRIAL"/>
    <property type="match status" value="1"/>
</dbReference>
<organism evidence="11 12">
    <name type="scientific">Actinidia rufa</name>
    <dbReference type="NCBI Taxonomy" id="165716"/>
    <lineage>
        <taxon>Eukaryota</taxon>
        <taxon>Viridiplantae</taxon>
        <taxon>Streptophyta</taxon>
        <taxon>Embryophyta</taxon>
        <taxon>Tracheophyta</taxon>
        <taxon>Spermatophyta</taxon>
        <taxon>Magnoliopsida</taxon>
        <taxon>eudicotyledons</taxon>
        <taxon>Gunneridae</taxon>
        <taxon>Pentapetalae</taxon>
        <taxon>asterids</taxon>
        <taxon>Ericales</taxon>
        <taxon>Actinidiaceae</taxon>
        <taxon>Actinidia</taxon>
    </lineage>
</organism>
<dbReference type="GO" id="GO:0009330">
    <property type="term" value="C:DNA topoisomerase type II (double strand cut, ATP-hydrolyzing) complex"/>
    <property type="evidence" value="ECO:0007669"/>
    <property type="project" value="TreeGrafter"/>
</dbReference>
<dbReference type="PANTHER" id="PTHR43493">
    <property type="entry name" value="DNA GYRASE/TOPOISOMERASE SUBUNIT A"/>
    <property type="match status" value="1"/>
</dbReference>
<dbReference type="InterPro" id="IPR006691">
    <property type="entry name" value="GyrA/parC_rep"/>
</dbReference>
<keyword evidence="5 7" id="KW-0238">DNA-binding</keyword>
<dbReference type="Gene3D" id="3.90.199.10">
    <property type="entry name" value="Topoisomerase II, domain 5"/>
    <property type="match status" value="1"/>
</dbReference>
<protein>
    <recommendedName>
        <fullName evidence="3">DNA topoisomerase (ATP-hydrolyzing)</fullName>
        <ecNumber evidence="3">5.6.2.2</ecNumber>
    </recommendedName>
</protein>
<dbReference type="InterPro" id="IPR002205">
    <property type="entry name" value="Topo_IIA_dom_A"/>
</dbReference>
<comment type="caution">
    <text evidence="7">Lacks conserved residue(s) required for the propagation of feature annotation.</text>
</comment>
<dbReference type="OrthoDB" id="276498at2759"/>
<dbReference type="SUPFAM" id="SSF101904">
    <property type="entry name" value="GyrA/ParC C-terminal domain-like"/>
    <property type="match status" value="1"/>
</dbReference>
<dbReference type="GO" id="GO:0006265">
    <property type="term" value="P:DNA topological change"/>
    <property type="evidence" value="ECO:0007669"/>
    <property type="project" value="InterPro"/>
</dbReference>
<comment type="caution">
    <text evidence="11">The sequence shown here is derived from an EMBL/GenBank/DDBJ whole genome shotgun (WGS) entry which is preliminary data.</text>
</comment>